<feature type="transmembrane region" description="Helical" evidence="8">
    <location>
        <begin position="179"/>
        <end position="199"/>
    </location>
</feature>
<name>A0A420XVM8_9ACTN</name>
<keyword evidence="6 8" id="KW-1133">Transmembrane helix</keyword>
<sequence>MSTTATTGPAQRVGSSGMTHRQILEAMTGLMLSMFVAMLSSTVVSNALPRILHELHGGQSAYTWVVTATLLTTTASTPIWGKMADLVSKKLLMQVAIVVYAAGSIVAGLSESVGMLITCRAVQGIGAGGILAMTQVIMAAMVSPRERGRYSGYLGATFAVATIAGPLIGGVIVDTSWLGWRWCFYVGVPFALAALVTLQRTLHLVTVRREVSVDYLGAALITGGVSVLLVWVSLAGQQFDWLSATTAALVAGGLALLALAVVVELRATEPIIPLAIFRERTVALATSAGLFVGVAMYGATIFLSQYFQISRGESPTASGLRTMPMILGLAVSSLVVGRLVSGTGRWKRYLVAGSAIATVGFALLATLSAETSFVLVAVYMALVGIGLGMVMQNLVLSVQNSVAGSQLGAATATVSFFRSLGGAIGVSVLGAVLGTRVADSIASGLAHLGVPASAMGSSDGAIPDVSTLPKPVASIVEHAYGDAVGEVFLVSTPLVLLALLCVLAIREVPLRTQTGTELAEAGAQQPQTAGV</sequence>
<dbReference type="PRINTS" id="PR01036">
    <property type="entry name" value="TCRTETB"/>
</dbReference>
<dbReference type="PANTHER" id="PTHR23501:SF197">
    <property type="entry name" value="COMD"/>
    <property type="match status" value="1"/>
</dbReference>
<dbReference type="CDD" id="cd17502">
    <property type="entry name" value="MFS_Azr1_MDR_like"/>
    <property type="match status" value="1"/>
</dbReference>
<keyword evidence="11" id="KW-1185">Reference proteome</keyword>
<comment type="caution">
    <text evidence="10">The sequence shown here is derived from an EMBL/GenBank/DDBJ whole genome shotgun (WGS) entry which is preliminary data.</text>
</comment>
<feature type="transmembrane region" description="Helical" evidence="8">
    <location>
        <begin position="121"/>
        <end position="141"/>
    </location>
</feature>
<dbReference type="GO" id="GO:0005886">
    <property type="term" value="C:plasma membrane"/>
    <property type="evidence" value="ECO:0007669"/>
    <property type="project" value="UniProtKB-SubCell"/>
</dbReference>
<keyword evidence="3" id="KW-0813">Transport</keyword>
<evidence type="ECO:0000313" key="11">
    <source>
        <dbReference type="Proteomes" id="UP000281955"/>
    </source>
</evidence>
<dbReference type="InterPro" id="IPR020846">
    <property type="entry name" value="MFS_dom"/>
</dbReference>
<dbReference type="InterPro" id="IPR011701">
    <property type="entry name" value="MFS"/>
</dbReference>
<organism evidence="10 11">
    <name type="scientific">Motilibacter peucedani</name>
    <dbReference type="NCBI Taxonomy" id="598650"/>
    <lineage>
        <taxon>Bacteria</taxon>
        <taxon>Bacillati</taxon>
        <taxon>Actinomycetota</taxon>
        <taxon>Actinomycetes</taxon>
        <taxon>Motilibacterales</taxon>
        <taxon>Motilibacteraceae</taxon>
        <taxon>Motilibacter</taxon>
    </lineage>
</organism>
<feature type="transmembrane region" description="Helical" evidence="8">
    <location>
        <begin position="319"/>
        <end position="337"/>
    </location>
</feature>
<evidence type="ECO:0000256" key="1">
    <source>
        <dbReference type="ARBA" id="ARBA00004651"/>
    </source>
</evidence>
<dbReference type="InParanoid" id="A0A420XVM8"/>
<dbReference type="SUPFAM" id="SSF103473">
    <property type="entry name" value="MFS general substrate transporter"/>
    <property type="match status" value="1"/>
</dbReference>
<dbReference type="Proteomes" id="UP000281955">
    <property type="component" value="Unassembled WGS sequence"/>
</dbReference>
<feature type="transmembrane region" description="Helical" evidence="8">
    <location>
        <begin position="91"/>
        <end position="109"/>
    </location>
</feature>
<evidence type="ECO:0000256" key="6">
    <source>
        <dbReference type="ARBA" id="ARBA00022989"/>
    </source>
</evidence>
<feature type="transmembrane region" description="Helical" evidence="8">
    <location>
        <begin position="241"/>
        <end position="262"/>
    </location>
</feature>
<evidence type="ECO:0000313" key="10">
    <source>
        <dbReference type="EMBL" id="RKS84270.1"/>
    </source>
</evidence>
<keyword evidence="5 8" id="KW-0812">Transmembrane</keyword>
<comment type="similarity">
    <text evidence="2">Belongs to the major facilitator superfamily. TCR/Tet family.</text>
</comment>
<dbReference type="InterPro" id="IPR036259">
    <property type="entry name" value="MFS_trans_sf"/>
</dbReference>
<feature type="transmembrane region" description="Helical" evidence="8">
    <location>
        <begin position="487"/>
        <end position="505"/>
    </location>
</feature>
<dbReference type="GO" id="GO:0022857">
    <property type="term" value="F:transmembrane transporter activity"/>
    <property type="evidence" value="ECO:0007669"/>
    <property type="project" value="InterPro"/>
</dbReference>
<dbReference type="Gene3D" id="1.20.1250.20">
    <property type="entry name" value="MFS general substrate transporter like domains"/>
    <property type="match status" value="1"/>
</dbReference>
<evidence type="ECO:0000256" key="8">
    <source>
        <dbReference type="SAM" id="Phobius"/>
    </source>
</evidence>
<comment type="subcellular location">
    <subcellularLocation>
        <location evidence="1">Cell membrane</location>
        <topology evidence="1">Multi-pass membrane protein</topology>
    </subcellularLocation>
</comment>
<dbReference type="AlphaFoldDB" id="A0A420XVM8"/>
<feature type="domain" description="Major facilitator superfamily (MFS) profile" evidence="9">
    <location>
        <begin position="26"/>
        <end position="510"/>
    </location>
</feature>
<feature type="transmembrane region" description="Helical" evidence="8">
    <location>
        <begin position="282"/>
        <end position="307"/>
    </location>
</feature>
<evidence type="ECO:0000256" key="3">
    <source>
        <dbReference type="ARBA" id="ARBA00022448"/>
    </source>
</evidence>
<dbReference type="PANTHER" id="PTHR23501">
    <property type="entry name" value="MAJOR FACILITATOR SUPERFAMILY"/>
    <property type="match status" value="1"/>
</dbReference>
<dbReference type="EMBL" id="RBWV01000001">
    <property type="protein sequence ID" value="RKS84270.1"/>
    <property type="molecule type" value="Genomic_DNA"/>
</dbReference>
<evidence type="ECO:0000256" key="2">
    <source>
        <dbReference type="ARBA" id="ARBA00007520"/>
    </source>
</evidence>
<evidence type="ECO:0000256" key="5">
    <source>
        <dbReference type="ARBA" id="ARBA00022692"/>
    </source>
</evidence>
<evidence type="ECO:0000259" key="9">
    <source>
        <dbReference type="PROSITE" id="PS50850"/>
    </source>
</evidence>
<keyword evidence="7 8" id="KW-0472">Membrane</keyword>
<feature type="transmembrane region" description="Helical" evidence="8">
    <location>
        <begin position="153"/>
        <end position="173"/>
    </location>
</feature>
<feature type="transmembrane region" description="Helical" evidence="8">
    <location>
        <begin position="373"/>
        <end position="395"/>
    </location>
</feature>
<accession>A0A420XVM8</accession>
<gene>
    <name evidence="10" type="ORF">CLV35_0087</name>
</gene>
<dbReference type="PROSITE" id="PS50850">
    <property type="entry name" value="MFS"/>
    <property type="match status" value="1"/>
</dbReference>
<feature type="transmembrane region" description="Helical" evidence="8">
    <location>
        <begin position="61"/>
        <end position="79"/>
    </location>
</feature>
<protein>
    <submittedName>
        <fullName evidence="10">EmrB/QacA subfamily drug resistance transporter</fullName>
    </submittedName>
</protein>
<evidence type="ECO:0000256" key="7">
    <source>
        <dbReference type="ARBA" id="ARBA00023136"/>
    </source>
</evidence>
<proteinExistence type="inferred from homology"/>
<feature type="transmembrane region" description="Helical" evidence="8">
    <location>
        <begin position="407"/>
        <end position="433"/>
    </location>
</feature>
<dbReference type="Pfam" id="PF07690">
    <property type="entry name" value="MFS_1"/>
    <property type="match status" value="1"/>
</dbReference>
<feature type="transmembrane region" description="Helical" evidence="8">
    <location>
        <begin position="28"/>
        <end position="49"/>
    </location>
</feature>
<evidence type="ECO:0000256" key="4">
    <source>
        <dbReference type="ARBA" id="ARBA00022475"/>
    </source>
</evidence>
<dbReference type="Gene3D" id="1.20.1720.10">
    <property type="entry name" value="Multidrug resistance protein D"/>
    <property type="match status" value="1"/>
</dbReference>
<reference evidence="10 11" key="1">
    <citation type="submission" date="2018-10" db="EMBL/GenBank/DDBJ databases">
        <title>Genomic Encyclopedia of Archaeal and Bacterial Type Strains, Phase II (KMG-II): from individual species to whole genera.</title>
        <authorList>
            <person name="Goeker M."/>
        </authorList>
    </citation>
    <scope>NUCLEOTIDE SEQUENCE [LARGE SCALE GENOMIC DNA]</scope>
    <source>
        <strain evidence="10 11">RP-AC37</strain>
    </source>
</reference>
<feature type="transmembrane region" description="Helical" evidence="8">
    <location>
        <begin position="349"/>
        <end position="367"/>
    </location>
</feature>
<feature type="transmembrane region" description="Helical" evidence="8">
    <location>
        <begin position="211"/>
        <end position="235"/>
    </location>
</feature>
<dbReference type="FunFam" id="1.20.1720.10:FF:000004">
    <property type="entry name" value="EmrB/QacA family drug resistance transporter"/>
    <property type="match status" value="1"/>
</dbReference>
<keyword evidence="4" id="KW-1003">Cell membrane</keyword>